<accession>A0A9P3PFK3</accession>
<evidence type="ECO:0000313" key="2">
    <source>
        <dbReference type="Proteomes" id="UP001063166"/>
    </source>
</evidence>
<gene>
    <name evidence="1" type="ORF">LshimejAT787_0200940</name>
</gene>
<organism evidence="1 2">
    <name type="scientific">Lyophyllum shimeji</name>
    <name type="common">Hon-shimeji</name>
    <name type="synonym">Tricholoma shimeji</name>
    <dbReference type="NCBI Taxonomy" id="47721"/>
    <lineage>
        <taxon>Eukaryota</taxon>
        <taxon>Fungi</taxon>
        <taxon>Dikarya</taxon>
        <taxon>Basidiomycota</taxon>
        <taxon>Agaricomycotina</taxon>
        <taxon>Agaricomycetes</taxon>
        <taxon>Agaricomycetidae</taxon>
        <taxon>Agaricales</taxon>
        <taxon>Tricholomatineae</taxon>
        <taxon>Lyophyllaceae</taxon>
        <taxon>Lyophyllum</taxon>
    </lineage>
</organism>
<dbReference type="OrthoDB" id="3197626at2759"/>
<evidence type="ECO:0000313" key="1">
    <source>
        <dbReference type="EMBL" id="GLB34529.1"/>
    </source>
</evidence>
<comment type="caution">
    <text evidence="1">The sequence shown here is derived from an EMBL/GenBank/DDBJ whole genome shotgun (WGS) entry which is preliminary data.</text>
</comment>
<keyword evidence="2" id="KW-1185">Reference proteome</keyword>
<reference evidence="1" key="1">
    <citation type="submission" date="2022-07" db="EMBL/GenBank/DDBJ databases">
        <title>The genome of Lyophyllum shimeji provides insight into the initial evolution of ectomycorrhizal fungal genome.</title>
        <authorList>
            <person name="Kobayashi Y."/>
            <person name="Shibata T."/>
            <person name="Hirakawa H."/>
            <person name="Shigenobu S."/>
            <person name="Nishiyama T."/>
            <person name="Yamada A."/>
            <person name="Hasebe M."/>
            <person name="Kawaguchi M."/>
        </authorList>
    </citation>
    <scope>NUCLEOTIDE SEQUENCE</scope>
    <source>
        <strain evidence="1">AT787</strain>
    </source>
</reference>
<sequence>MIFSQDFFERNEIHAVSPLTRPIPFIRKIRRPVYVLTDGEQRKNTLLGSNAGLPDGLRLDLVHLKVYSDRRLFNNVISSRHFSIFPMAENWLDPVEVARDSRIYGAFVLVFCGVAAREVIRTFSFDLSRITGKRTWRWPMAFYFILTWISKVADAIRTCGSSLILVLRTRAVWNREKKVTVLLGVLLLGQVALWVQSNTISIPSTGTALSNHPICAVPVSKSQMESAEKRLRTYFYVPETSPCIGLCVQFSTFADPVFQY</sequence>
<proteinExistence type="predicted"/>
<dbReference type="EMBL" id="BRPK01000002">
    <property type="protein sequence ID" value="GLB34529.1"/>
    <property type="molecule type" value="Genomic_DNA"/>
</dbReference>
<protein>
    <submittedName>
        <fullName evidence="1">Uncharacterized protein</fullName>
    </submittedName>
</protein>
<dbReference type="Proteomes" id="UP001063166">
    <property type="component" value="Unassembled WGS sequence"/>
</dbReference>
<name>A0A9P3PFK3_LYOSH</name>
<dbReference type="AlphaFoldDB" id="A0A9P3PFK3"/>